<accession>A0A072THN0</accession>
<organism evidence="3 5">
    <name type="scientific">Medicago truncatula</name>
    <name type="common">Barrel medic</name>
    <name type="synonym">Medicago tribuloides</name>
    <dbReference type="NCBI Taxonomy" id="3880"/>
    <lineage>
        <taxon>Eukaryota</taxon>
        <taxon>Viridiplantae</taxon>
        <taxon>Streptophyta</taxon>
        <taxon>Embryophyta</taxon>
        <taxon>Tracheophyta</taxon>
        <taxon>Spermatophyta</taxon>
        <taxon>Magnoliopsida</taxon>
        <taxon>eudicotyledons</taxon>
        <taxon>Gunneridae</taxon>
        <taxon>Pentapetalae</taxon>
        <taxon>rosids</taxon>
        <taxon>fabids</taxon>
        <taxon>Fabales</taxon>
        <taxon>Fabaceae</taxon>
        <taxon>Papilionoideae</taxon>
        <taxon>50 kb inversion clade</taxon>
        <taxon>NPAAA clade</taxon>
        <taxon>Hologalegina</taxon>
        <taxon>IRL clade</taxon>
        <taxon>Trifolieae</taxon>
        <taxon>Medicago</taxon>
    </lineage>
</organism>
<dbReference type="InterPro" id="IPR015915">
    <property type="entry name" value="Kelch-typ_b-propeller"/>
</dbReference>
<evidence type="ECO:0000313" key="3">
    <source>
        <dbReference type="EMBL" id="KEH16726.1"/>
    </source>
</evidence>
<evidence type="ECO:0000313" key="4">
    <source>
        <dbReference type="EnsemblPlants" id="KEH16726"/>
    </source>
</evidence>
<protein>
    <submittedName>
        <fullName evidence="3">Galactose oxidase/kelch repeat protein</fullName>
    </submittedName>
</protein>
<keyword evidence="5" id="KW-1185">Reference proteome</keyword>
<dbReference type="STRING" id="3880.A0A072THN0"/>
<dbReference type="SUPFAM" id="SSF117281">
    <property type="entry name" value="Kelch motif"/>
    <property type="match status" value="1"/>
</dbReference>
<reference evidence="3 5" key="1">
    <citation type="journal article" date="2011" name="Nature">
        <title>The Medicago genome provides insight into the evolution of rhizobial symbioses.</title>
        <authorList>
            <person name="Young N.D."/>
            <person name="Debelle F."/>
            <person name="Oldroyd G.E."/>
            <person name="Geurts R."/>
            <person name="Cannon S.B."/>
            <person name="Udvardi M.K."/>
            <person name="Benedito V.A."/>
            <person name="Mayer K.F."/>
            <person name="Gouzy J."/>
            <person name="Schoof H."/>
            <person name="Van de Peer Y."/>
            <person name="Proost S."/>
            <person name="Cook D.R."/>
            <person name="Meyers B.C."/>
            <person name="Spannagl M."/>
            <person name="Cheung F."/>
            <person name="De Mita S."/>
            <person name="Krishnakumar V."/>
            <person name="Gundlach H."/>
            <person name="Zhou S."/>
            <person name="Mudge J."/>
            <person name="Bharti A.K."/>
            <person name="Murray J.D."/>
            <person name="Naoumkina M.A."/>
            <person name="Rosen B."/>
            <person name="Silverstein K.A."/>
            <person name="Tang H."/>
            <person name="Rombauts S."/>
            <person name="Zhao P.X."/>
            <person name="Zhou P."/>
            <person name="Barbe V."/>
            <person name="Bardou P."/>
            <person name="Bechner M."/>
            <person name="Bellec A."/>
            <person name="Berger A."/>
            <person name="Berges H."/>
            <person name="Bidwell S."/>
            <person name="Bisseling T."/>
            <person name="Choisne N."/>
            <person name="Couloux A."/>
            <person name="Denny R."/>
            <person name="Deshpande S."/>
            <person name="Dai X."/>
            <person name="Doyle J.J."/>
            <person name="Dudez A.M."/>
            <person name="Farmer A.D."/>
            <person name="Fouteau S."/>
            <person name="Franken C."/>
            <person name="Gibelin C."/>
            <person name="Gish J."/>
            <person name="Goldstein S."/>
            <person name="Gonzalez A.J."/>
            <person name="Green P.J."/>
            <person name="Hallab A."/>
            <person name="Hartog M."/>
            <person name="Hua A."/>
            <person name="Humphray S.J."/>
            <person name="Jeong D.H."/>
            <person name="Jing Y."/>
            <person name="Jocker A."/>
            <person name="Kenton S.M."/>
            <person name="Kim D.J."/>
            <person name="Klee K."/>
            <person name="Lai H."/>
            <person name="Lang C."/>
            <person name="Lin S."/>
            <person name="Macmil S.L."/>
            <person name="Magdelenat G."/>
            <person name="Matthews L."/>
            <person name="McCorrison J."/>
            <person name="Monaghan E.L."/>
            <person name="Mun J.H."/>
            <person name="Najar F.Z."/>
            <person name="Nicholson C."/>
            <person name="Noirot C."/>
            <person name="O'Bleness M."/>
            <person name="Paule C.R."/>
            <person name="Poulain J."/>
            <person name="Prion F."/>
            <person name="Qin B."/>
            <person name="Qu C."/>
            <person name="Retzel E.F."/>
            <person name="Riddle C."/>
            <person name="Sallet E."/>
            <person name="Samain S."/>
            <person name="Samson N."/>
            <person name="Sanders I."/>
            <person name="Saurat O."/>
            <person name="Scarpelli C."/>
            <person name="Schiex T."/>
            <person name="Segurens B."/>
            <person name="Severin A.J."/>
            <person name="Sherrier D.J."/>
            <person name="Shi R."/>
            <person name="Sims S."/>
            <person name="Singer S.R."/>
            <person name="Sinharoy S."/>
            <person name="Sterck L."/>
            <person name="Viollet A."/>
            <person name="Wang B.B."/>
            <person name="Wang K."/>
            <person name="Wang M."/>
            <person name="Wang X."/>
            <person name="Warfsmann J."/>
            <person name="Weissenbach J."/>
            <person name="White D.D."/>
            <person name="White J.D."/>
            <person name="Wiley G.B."/>
            <person name="Wincker P."/>
            <person name="Xing Y."/>
            <person name="Yang L."/>
            <person name="Yao Z."/>
            <person name="Ying F."/>
            <person name="Zhai J."/>
            <person name="Zhou L."/>
            <person name="Zuber A."/>
            <person name="Denarie J."/>
            <person name="Dixon R.A."/>
            <person name="May G.D."/>
            <person name="Schwartz D.C."/>
            <person name="Rogers J."/>
            <person name="Quetier F."/>
            <person name="Town C.D."/>
            <person name="Roe B.A."/>
        </authorList>
    </citation>
    <scope>NUCLEOTIDE SEQUENCE [LARGE SCALE GENOMIC DNA]</scope>
    <source>
        <strain evidence="3">A17</strain>
        <strain evidence="4 5">cv. Jemalong A17</strain>
    </source>
</reference>
<evidence type="ECO:0000313" key="5">
    <source>
        <dbReference type="Proteomes" id="UP000002051"/>
    </source>
</evidence>
<evidence type="ECO:0000256" key="1">
    <source>
        <dbReference type="ARBA" id="ARBA00022441"/>
    </source>
</evidence>
<keyword evidence="2" id="KW-0677">Repeat</keyword>
<proteinExistence type="predicted"/>
<dbReference type="PaxDb" id="3880-AES87327"/>
<keyword evidence="1" id="KW-0880">Kelch repeat</keyword>
<dbReference type="PANTHER" id="PTHR46122:SF9">
    <property type="entry name" value="F-BOX_KELCH-REPEAT PROTEIN"/>
    <property type="match status" value="1"/>
</dbReference>
<reference evidence="3 5" key="2">
    <citation type="journal article" date="2014" name="BMC Genomics">
        <title>An improved genome release (version Mt4.0) for the model legume Medicago truncatula.</title>
        <authorList>
            <person name="Tang H."/>
            <person name="Krishnakumar V."/>
            <person name="Bidwell S."/>
            <person name="Rosen B."/>
            <person name="Chan A."/>
            <person name="Zhou S."/>
            <person name="Gentzbittel L."/>
            <person name="Childs K.L."/>
            <person name="Yandell M."/>
            <person name="Gundlach H."/>
            <person name="Mayer K.F."/>
            <person name="Schwartz D.C."/>
            <person name="Town C.D."/>
        </authorList>
    </citation>
    <scope>GENOME REANNOTATION</scope>
    <source>
        <strain evidence="3">A17</strain>
        <strain evidence="4 5">cv. Jemalong A17</strain>
    </source>
</reference>
<gene>
    <name evidence="3" type="ORF">MTR_0105s0060</name>
</gene>
<dbReference type="eggNOG" id="KOG1072">
    <property type="taxonomic scope" value="Eukaryota"/>
</dbReference>
<sequence>MKLDDHDRRPCVTYYGQQKVKKYDKDNNSWVIIGSFPEQATSMNGWGLAFRACGDHLLFLGGPVIHGGIMMEINAWIPNEGEPQWNRLAGNQSGGFVHNCTVMGC</sequence>
<dbReference type="AlphaFoldDB" id="A0A072THN0"/>
<dbReference type="EMBL" id="KL402830">
    <property type="protein sequence ID" value="KEH16726.1"/>
    <property type="molecule type" value="Genomic_DNA"/>
</dbReference>
<dbReference type="Proteomes" id="UP000002051">
    <property type="component" value="Unassembled WGS sequence"/>
</dbReference>
<reference evidence="4" key="3">
    <citation type="submission" date="2015-06" db="UniProtKB">
        <authorList>
            <consortium name="EnsemblPlants"/>
        </authorList>
    </citation>
    <scope>IDENTIFICATION</scope>
    <source>
        <strain evidence="4">cv. Jemalong A17</strain>
    </source>
</reference>
<dbReference type="PANTHER" id="PTHR46122">
    <property type="entry name" value="GALACTOSE OXIDASE/KELCH REPEAT PROTEIN-RELATED"/>
    <property type="match status" value="1"/>
</dbReference>
<dbReference type="InterPro" id="IPR052439">
    <property type="entry name" value="F-box/Kelch-repeat"/>
</dbReference>
<name>A0A072THN0_MEDTR</name>
<dbReference type="EnsemblPlants" id="KEH16726">
    <property type="protein sequence ID" value="KEH16726"/>
    <property type="gene ID" value="MTR_0105s0060"/>
</dbReference>
<dbReference type="HOGENOM" id="CLU_2240641_0_0_1"/>
<evidence type="ECO:0000256" key="2">
    <source>
        <dbReference type="ARBA" id="ARBA00022737"/>
    </source>
</evidence>